<protein>
    <submittedName>
        <fullName evidence="1">Uncharacterized protein</fullName>
    </submittedName>
</protein>
<sequence length="287" mass="32871">MSLFRSGRTAAVQLRGFSTSSSLRVGPDSPNFIEIPQSVQPYQPAKRTVKGTLPVPREIFSRRRADKPTEAYIRAAIPLPVDSKDINPNEPNAEYRQWKKTMAEMRRTNFRQGLKALHKRKQMTDKIMAQQSREKQRRRAQVLKQGEREDVLLTRPSVIKEMLPQHNPVLPDPNREERLALSKARLEEKALLKEQGRRDALHTLYMNARDFIVNEQQLAAAIDKAFPSGVNEAWRNDQANGENVWNLGFPPTVQEALLQGTRGDTDRWDKMQTRVKKLGEEITGGKL</sequence>
<dbReference type="STRING" id="454130.A0A0U5GII6"/>
<dbReference type="AlphaFoldDB" id="A0A0U5GII6"/>
<dbReference type="EMBL" id="CDMC01000020">
    <property type="protein sequence ID" value="CEL10712.1"/>
    <property type="molecule type" value="Genomic_DNA"/>
</dbReference>
<dbReference type="Pfam" id="PF26163">
    <property type="entry name" value="mS26"/>
    <property type="match status" value="1"/>
</dbReference>
<dbReference type="Proteomes" id="UP000054771">
    <property type="component" value="Unassembled WGS sequence"/>
</dbReference>
<dbReference type="CDD" id="cd23703">
    <property type="entry name" value="mS26_PET12"/>
    <property type="match status" value="1"/>
</dbReference>
<organism evidence="1 2">
    <name type="scientific">Aspergillus calidoustus</name>
    <dbReference type="NCBI Taxonomy" id="454130"/>
    <lineage>
        <taxon>Eukaryota</taxon>
        <taxon>Fungi</taxon>
        <taxon>Dikarya</taxon>
        <taxon>Ascomycota</taxon>
        <taxon>Pezizomycotina</taxon>
        <taxon>Eurotiomycetes</taxon>
        <taxon>Eurotiomycetidae</taxon>
        <taxon>Eurotiales</taxon>
        <taxon>Aspergillaceae</taxon>
        <taxon>Aspergillus</taxon>
        <taxon>Aspergillus subgen. Nidulantes</taxon>
    </lineage>
</organism>
<evidence type="ECO:0000313" key="2">
    <source>
        <dbReference type="Proteomes" id="UP000054771"/>
    </source>
</evidence>
<dbReference type="OMA" id="WNLGPPP"/>
<gene>
    <name evidence="1" type="ORF">ASPCAL13826</name>
</gene>
<evidence type="ECO:0000313" key="1">
    <source>
        <dbReference type="EMBL" id="CEL10712.1"/>
    </source>
</evidence>
<name>A0A0U5GII6_ASPCI</name>
<keyword evidence="2" id="KW-1185">Reference proteome</keyword>
<dbReference type="InterPro" id="IPR058940">
    <property type="entry name" value="mS26_fungi"/>
</dbReference>
<accession>A0A0U5GII6</accession>
<dbReference type="OrthoDB" id="5223508at2759"/>
<reference evidence="2" key="1">
    <citation type="journal article" date="2016" name="Genome Announc.">
        <title>Draft genome sequences of fungus Aspergillus calidoustus.</title>
        <authorList>
            <person name="Horn F."/>
            <person name="Linde J."/>
            <person name="Mattern D.J."/>
            <person name="Walther G."/>
            <person name="Guthke R."/>
            <person name="Scherlach K."/>
            <person name="Martin K."/>
            <person name="Brakhage A.A."/>
            <person name="Petzke L."/>
            <person name="Valiante V."/>
        </authorList>
    </citation>
    <scope>NUCLEOTIDE SEQUENCE [LARGE SCALE GENOMIC DNA]</scope>
    <source>
        <strain evidence="2">SF006504</strain>
    </source>
</reference>
<proteinExistence type="predicted"/>